<proteinExistence type="predicted"/>
<dbReference type="RefSeq" id="WP_204572414.1">
    <property type="nucleotide sequence ID" value="NZ_JACJLL010000073.1"/>
</dbReference>
<gene>
    <name evidence="1" type="ORF">H6A19_11475</name>
</gene>
<keyword evidence="2" id="KW-1185">Reference proteome</keyword>
<dbReference type="Proteomes" id="UP000767334">
    <property type="component" value="Unassembled WGS sequence"/>
</dbReference>
<sequence length="65" mass="7759">MEECILITTIDGNTHRFDKKHIENYESFKNTRELEELLKNTILVIETSTRKVSFMVRNIIKFEVV</sequence>
<protein>
    <recommendedName>
        <fullName evidence="3">Phage protein</fullName>
    </recommendedName>
</protein>
<name>A0ABS2FHY4_9CLOT</name>
<dbReference type="EMBL" id="JACJLL010000073">
    <property type="protein sequence ID" value="MBM6819946.1"/>
    <property type="molecule type" value="Genomic_DNA"/>
</dbReference>
<organism evidence="1 2">
    <name type="scientific">Clostridium saudiense</name>
    <dbReference type="NCBI Taxonomy" id="1414720"/>
    <lineage>
        <taxon>Bacteria</taxon>
        <taxon>Bacillati</taxon>
        <taxon>Bacillota</taxon>
        <taxon>Clostridia</taxon>
        <taxon>Eubacteriales</taxon>
        <taxon>Clostridiaceae</taxon>
        <taxon>Clostridium</taxon>
    </lineage>
</organism>
<evidence type="ECO:0000313" key="1">
    <source>
        <dbReference type="EMBL" id="MBM6819946.1"/>
    </source>
</evidence>
<reference evidence="1 2" key="1">
    <citation type="journal article" date="2021" name="Sci. Rep.">
        <title>The distribution of antibiotic resistance genes in chicken gut microbiota commensals.</title>
        <authorList>
            <person name="Juricova H."/>
            <person name="Matiasovicova J."/>
            <person name="Kubasova T."/>
            <person name="Cejkova D."/>
            <person name="Rychlik I."/>
        </authorList>
    </citation>
    <scope>NUCLEOTIDE SEQUENCE [LARGE SCALE GENOMIC DNA]</scope>
    <source>
        <strain evidence="1 2">An435</strain>
    </source>
</reference>
<accession>A0ABS2FHY4</accession>
<comment type="caution">
    <text evidence="1">The sequence shown here is derived from an EMBL/GenBank/DDBJ whole genome shotgun (WGS) entry which is preliminary data.</text>
</comment>
<evidence type="ECO:0008006" key="3">
    <source>
        <dbReference type="Google" id="ProtNLM"/>
    </source>
</evidence>
<evidence type="ECO:0000313" key="2">
    <source>
        <dbReference type="Proteomes" id="UP000767334"/>
    </source>
</evidence>